<gene>
    <name evidence="3" type="ORF">FEI14_03785</name>
    <name evidence="2" type="ORF">FEI15_03225</name>
</gene>
<comment type="caution">
    <text evidence="2">The sequence shown here is derived from an EMBL/GenBank/DDBJ whole genome shotgun (WGS) entry which is preliminary data.</text>
</comment>
<dbReference type="AntiFam" id="ANF00266">
    <property type="entry name" value="DNA repeat translations related to WP_020751851.1"/>
</dbReference>
<dbReference type="EMBL" id="VBWN01000002">
    <property type="protein sequence ID" value="TLF43005.1"/>
    <property type="molecule type" value="Genomic_DNA"/>
</dbReference>
<keyword evidence="2" id="KW-0808">Transferase</keyword>
<evidence type="ECO:0000313" key="4">
    <source>
        <dbReference type="Proteomes" id="UP000307781"/>
    </source>
</evidence>
<evidence type="ECO:0000256" key="1">
    <source>
        <dbReference type="SAM" id="MobiDB-lite"/>
    </source>
</evidence>
<feature type="compositionally biased region" description="Polar residues" evidence="1">
    <location>
        <begin position="42"/>
        <end position="53"/>
    </location>
</feature>
<evidence type="ECO:0000313" key="5">
    <source>
        <dbReference type="Proteomes" id="UP000309885"/>
    </source>
</evidence>
<protein>
    <submittedName>
        <fullName evidence="2">Acetyltransferase</fullName>
    </submittedName>
</protein>
<dbReference type="AlphaFoldDB" id="A0A5R8LVY8"/>
<accession>A0A5R8LVY8</accession>
<organism evidence="2 5">
    <name type="scientific">Lacticaseibacillus zeae</name>
    <name type="common">Lactobacillus zeae</name>
    <dbReference type="NCBI Taxonomy" id="57037"/>
    <lineage>
        <taxon>Bacteria</taxon>
        <taxon>Bacillati</taxon>
        <taxon>Bacillota</taxon>
        <taxon>Bacilli</taxon>
        <taxon>Lactobacillales</taxon>
        <taxon>Lactobacillaceae</taxon>
        <taxon>Lacticaseibacillus</taxon>
    </lineage>
</organism>
<evidence type="ECO:0000313" key="3">
    <source>
        <dbReference type="EMBL" id="TLF43005.1"/>
    </source>
</evidence>
<dbReference type="EMBL" id="VBWO01000002">
    <property type="protein sequence ID" value="TLF41323.1"/>
    <property type="molecule type" value="Genomic_DNA"/>
</dbReference>
<proteinExistence type="predicted"/>
<feature type="region of interest" description="Disordered" evidence="1">
    <location>
        <begin position="15"/>
        <end position="53"/>
    </location>
</feature>
<dbReference type="NCBIfam" id="NF040509">
    <property type="entry name" value="Lacto_palin_RPT"/>
    <property type="match status" value="1"/>
</dbReference>
<sequence length="53" mass="5770">MSGNFNLTCLVAETHSQSQKSTCKDLDRNGQNRPITPKATYTPVSNRASSRSA</sequence>
<dbReference type="Proteomes" id="UP000309885">
    <property type="component" value="Unassembled WGS sequence"/>
</dbReference>
<name>A0A5R8LVY8_LACZE</name>
<dbReference type="GO" id="GO:0016740">
    <property type="term" value="F:transferase activity"/>
    <property type="evidence" value="ECO:0007669"/>
    <property type="project" value="UniProtKB-KW"/>
</dbReference>
<evidence type="ECO:0000313" key="2">
    <source>
        <dbReference type="EMBL" id="TLF41323.1"/>
    </source>
</evidence>
<reference evidence="4 5" key="1">
    <citation type="submission" date="2019-05" db="EMBL/GenBank/DDBJ databases">
        <title>Genome-based reclassification of Lactobacillus casei as Lactobacillus casei subsp. casei. subsp.nov., description of Lactobacillus casei subsp. zeae subsp. nov., and emended description of Lactobacillus casei.</title>
        <authorList>
            <person name="Huang C.-H."/>
        </authorList>
    </citation>
    <scope>NUCLEOTIDE SEQUENCE [LARGE SCALE GENOMIC DNA]</scope>
    <source>
        <strain evidence="2 5">CRBIP24.44</strain>
        <strain evidence="3 4">CRBIP24.58</strain>
    </source>
</reference>
<dbReference type="Proteomes" id="UP000307781">
    <property type="component" value="Unassembled WGS sequence"/>
</dbReference>